<evidence type="ECO:0000313" key="3">
    <source>
        <dbReference type="EMBL" id="UQC85514.1"/>
    </source>
</evidence>
<dbReference type="Proteomes" id="UP000830671">
    <property type="component" value="Chromosome 5"/>
</dbReference>
<sequence length="897" mass="100185">MASRSSSSLQRLRARGGTSGRGLAALLENVADDGQGESFNVESAVAEAQRLAAGSVGHRTHSIKTQQDENRILDSYQRFVKLVKKLGDCTDEELEAASFPDPVNGSWEEVTQLMREYIMFAAKFTPSRNSSHNYIAYSTLRAKVDKLIFWIKYKFQSRPVIGAKIPTWQIKQRLNEACAYIGQELGLLSDRGIKKSILTYAEVIYLIDQDATRTSCYELAEAHHWAWLVARCCALRPGSLGAPREHRGATILKDNGPEFIVWDDVHFIRGEQLGEFTLKLRIRNIKDSSLQSKLDKGVAQNAKGLTSSFTDFEFRSPRQQANLPFSPALRLLVIALRRQALEGVSTIEELLTGDSNRIRVKEEFLHKPIILAGAPRGLGITEKPATSGALTDYIKTRAKEIGMTEAITFYSLRRSAADTIAQTYGLDVARQIMGHDAESATLERSYLDLRRRVDLTAVGLNENHQQREEEMERDLNGNVLFRLSESVMKTIIGPASDALYHKLAAEDDLLLKLDDPAAIKSRKRCLRRVANETARSQVIEEQSYQITNQDVDARKREIVNRMDRFTMGLVDRARASMRTQGHCPPGQSTSEDGNEDPDDDLFVRQDAIAEPDADDQPRPAAMTVAEEPNYGEAAAEVPFLDAVRHVLEMLLDHRPHDVPVYKCHLCANDITASQKMKDRIWPSLAHLTRHQATKYHVGYESWLRRANHVMKAERAPGFACELYVSCAPAGSPVQVFETIKELEDHVNESSSTGLTGVDYSWAEEPEAIERHDVLKEELGWNGPGFRVSDVVEKRNKNDRARKRKSRGWNLSGIQELEEARYNPDLPGVVMGGPKTPLPAIGRQGGNVLLVPCTKIPKAHEGVGTRLYNIQSLTNLSARPYKPLGTRSTTLSSVPGTI</sequence>
<dbReference type="Gene3D" id="1.10.443.10">
    <property type="entry name" value="Intergrase catalytic core"/>
    <property type="match status" value="1"/>
</dbReference>
<organism evidence="3 4">
    <name type="scientific">Colletotrichum lupini</name>
    <dbReference type="NCBI Taxonomy" id="145971"/>
    <lineage>
        <taxon>Eukaryota</taxon>
        <taxon>Fungi</taxon>
        <taxon>Dikarya</taxon>
        <taxon>Ascomycota</taxon>
        <taxon>Pezizomycotina</taxon>
        <taxon>Sordariomycetes</taxon>
        <taxon>Hypocreomycetidae</taxon>
        <taxon>Glomerellales</taxon>
        <taxon>Glomerellaceae</taxon>
        <taxon>Colletotrichum</taxon>
        <taxon>Colletotrichum acutatum species complex</taxon>
    </lineage>
</organism>
<protein>
    <submittedName>
        <fullName evidence="3">Uncharacterized protein</fullName>
    </submittedName>
</protein>
<dbReference type="InterPro" id="IPR021842">
    <property type="entry name" value="DUF3435"/>
</dbReference>
<reference evidence="3" key="1">
    <citation type="journal article" date="2021" name="Mol. Plant Microbe Interact.">
        <title>Complete Genome Sequence of the Plant-Pathogenic Fungus Colletotrichum lupini.</title>
        <authorList>
            <person name="Baroncelli R."/>
            <person name="Pensec F."/>
            <person name="Da Lio D."/>
            <person name="Boufleur T."/>
            <person name="Vicente I."/>
            <person name="Sarrocco S."/>
            <person name="Picot A."/>
            <person name="Baraldi E."/>
            <person name="Sukno S."/>
            <person name="Thon M."/>
            <person name="Le Floch G."/>
        </authorList>
    </citation>
    <scope>NUCLEOTIDE SEQUENCE</scope>
    <source>
        <strain evidence="3">IMI 504893</strain>
    </source>
</reference>
<dbReference type="GO" id="GO:0015074">
    <property type="term" value="P:DNA integration"/>
    <property type="evidence" value="ECO:0007669"/>
    <property type="project" value="InterPro"/>
</dbReference>
<evidence type="ECO:0000313" key="4">
    <source>
        <dbReference type="Proteomes" id="UP000830671"/>
    </source>
</evidence>
<name>A0A9Q8SXN9_9PEZI</name>
<dbReference type="InterPro" id="IPR011010">
    <property type="entry name" value="DNA_brk_join_enz"/>
</dbReference>
<dbReference type="SUPFAM" id="SSF56349">
    <property type="entry name" value="DNA breaking-rejoining enzymes"/>
    <property type="match status" value="1"/>
</dbReference>
<dbReference type="PANTHER" id="PTHR37535">
    <property type="entry name" value="FLUG DOMAIN PROTEIN"/>
    <property type="match status" value="1"/>
</dbReference>
<keyword evidence="1" id="KW-0233">DNA recombination</keyword>
<accession>A0A9Q8SXN9</accession>
<dbReference type="EMBL" id="CP019477">
    <property type="protein sequence ID" value="UQC85514.1"/>
    <property type="molecule type" value="Genomic_DNA"/>
</dbReference>
<evidence type="ECO:0000256" key="1">
    <source>
        <dbReference type="ARBA" id="ARBA00023172"/>
    </source>
</evidence>
<keyword evidence="4" id="KW-1185">Reference proteome</keyword>
<dbReference type="KEGG" id="clup:CLUP02_11012"/>
<feature type="region of interest" description="Disordered" evidence="2">
    <location>
        <begin position="576"/>
        <end position="600"/>
    </location>
</feature>
<evidence type="ECO:0000256" key="2">
    <source>
        <dbReference type="SAM" id="MobiDB-lite"/>
    </source>
</evidence>
<dbReference type="InterPro" id="IPR013762">
    <property type="entry name" value="Integrase-like_cat_sf"/>
</dbReference>
<dbReference type="PANTHER" id="PTHR37535:SF3">
    <property type="entry name" value="FLUG DOMAIN-CONTAINING PROTEIN"/>
    <property type="match status" value="1"/>
</dbReference>
<proteinExistence type="predicted"/>
<dbReference type="GeneID" id="73344993"/>
<gene>
    <name evidence="3" type="ORF">CLUP02_11012</name>
</gene>
<dbReference type="GO" id="GO:0006310">
    <property type="term" value="P:DNA recombination"/>
    <property type="evidence" value="ECO:0007669"/>
    <property type="project" value="UniProtKB-KW"/>
</dbReference>
<dbReference type="GO" id="GO:0003677">
    <property type="term" value="F:DNA binding"/>
    <property type="evidence" value="ECO:0007669"/>
    <property type="project" value="InterPro"/>
</dbReference>
<dbReference type="RefSeq" id="XP_049147128.1">
    <property type="nucleotide sequence ID" value="XM_049289983.1"/>
</dbReference>
<dbReference type="Pfam" id="PF11917">
    <property type="entry name" value="DUF3435"/>
    <property type="match status" value="1"/>
</dbReference>
<dbReference type="AlphaFoldDB" id="A0A9Q8SXN9"/>